<dbReference type="Gene3D" id="3.40.50.2000">
    <property type="entry name" value="Glycogen Phosphorylase B"/>
    <property type="match status" value="2"/>
</dbReference>
<proteinExistence type="predicted"/>
<feature type="domain" description="Glycosyl transferase family 1" evidence="1">
    <location>
        <begin position="205"/>
        <end position="344"/>
    </location>
</feature>
<reference evidence="3" key="1">
    <citation type="journal article" date="2019" name="Int. J. Syst. Evol. Microbiol.">
        <title>The Global Catalogue of Microorganisms (GCM) 10K type strain sequencing project: providing services to taxonomists for standard genome sequencing and annotation.</title>
        <authorList>
            <consortium name="The Broad Institute Genomics Platform"/>
            <consortium name="The Broad Institute Genome Sequencing Center for Infectious Disease"/>
            <person name="Wu L."/>
            <person name="Ma J."/>
        </authorList>
    </citation>
    <scope>NUCLEOTIDE SEQUENCE [LARGE SCALE GENOMIC DNA]</scope>
    <source>
        <strain evidence="3">KCTC 52274</strain>
    </source>
</reference>
<evidence type="ECO:0000259" key="1">
    <source>
        <dbReference type="Pfam" id="PF00534"/>
    </source>
</evidence>
<dbReference type="Pfam" id="PF00534">
    <property type="entry name" value="Glycos_transf_1"/>
    <property type="match status" value="1"/>
</dbReference>
<dbReference type="EMBL" id="JBHULE010000008">
    <property type="protein sequence ID" value="MFD2562450.1"/>
    <property type="molecule type" value="Genomic_DNA"/>
</dbReference>
<accession>A0ABW5LD00</accession>
<name>A0ABW5LD00_9FLAO</name>
<dbReference type="RefSeq" id="WP_378291053.1">
    <property type="nucleotide sequence ID" value="NZ_JBHULE010000008.1"/>
</dbReference>
<dbReference type="InterPro" id="IPR050194">
    <property type="entry name" value="Glycosyltransferase_grp1"/>
</dbReference>
<keyword evidence="3" id="KW-1185">Reference proteome</keyword>
<dbReference type="PANTHER" id="PTHR45947:SF14">
    <property type="entry name" value="SLL1723 PROTEIN"/>
    <property type="match status" value="1"/>
</dbReference>
<sequence length="380" mass="43258">MAAIRVLQVFTIMNRGGAESMIMNYYRKIDRDKVQFDFLVHRKEKAAFDDEIESLGGKIYRFDAINPLFPGDYYNKLRVFFKEHQEYAVVHSHLNTFSCFPLKIAKEFNIPCRIAHAHIAIDDVSISSLFSQKESIKETFKKLIKLQLKKKVKKDATHLFSCGDKAGKWLFGSNVSFTTMNNAIDTEKFAYNALVAQEYKEEFDVQNRLVIGHVGRFASQKNHAFLLQIFAALVKEKSASDLVMIGDGPLKKVMEKEAKNLSIDSNVHFLGVRADVPELFQMFDVFVFPSFYEGLPVTLIEAQAAGIKVLASDSITKEVSLTDDIAFLSIDKPAEYWAKKILEIDAAKKNDNTEKIVKGNYDIVSNTQKIQEFYLEQVKA</sequence>
<dbReference type="Proteomes" id="UP001597319">
    <property type="component" value="Unassembled WGS sequence"/>
</dbReference>
<protein>
    <submittedName>
        <fullName evidence="2">Glycosyltransferase family 1 protein</fullName>
    </submittedName>
</protein>
<dbReference type="InterPro" id="IPR001296">
    <property type="entry name" value="Glyco_trans_1"/>
</dbReference>
<dbReference type="CDD" id="cd03812">
    <property type="entry name" value="GT4_CapH-like"/>
    <property type="match status" value="1"/>
</dbReference>
<organism evidence="2 3">
    <name type="scientific">Aquimarina rubra</name>
    <dbReference type="NCBI Taxonomy" id="1920033"/>
    <lineage>
        <taxon>Bacteria</taxon>
        <taxon>Pseudomonadati</taxon>
        <taxon>Bacteroidota</taxon>
        <taxon>Flavobacteriia</taxon>
        <taxon>Flavobacteriales</taxon>
        <taxon>Flavobacteriaceae</taxon>
        <taxon>Aquimarina</taxon>
    </lineage>
</organism>
<dbReference type="SUPFAM" id="SSF53756">
    <property type="entry name" value="UDP-Glycosyltransferase/glycogen phosphorylase"/>
    <property type="match status" value="1"/>
</dbReference>
<dbReference type="PANTHER" id="PTHR45947">
    <property type="entry name" value="SULFOQUINOVOSYL TRANSFERASE SQD2"/>
    <property type="match status" value="1"/>
</dbReference>
<evidence type="ECO:0000313" key="2">
    <source>
        <dbReference type="EMBL" id="MFD2562450.1"/>
    </source>
</evidence>
<gene>
    <name evidence="2" type="ORF">ACFSR1_07175</name>
</gene>
<comment type="caution">
    <text evidence="2">The sequence shown here is derived from an EMBL/GenBank/DDBJ whole genome shotgun (WGS) entry which is preliminary data.</text>
</comment>
<evidence type="ECO:0000313" key="3">
    <source>
        <dbReference type="Proteomes" id="UP001597319"/>
    </source>
</evidence>